<dbReference type="SUPFAM" id="SSF54695">
    <property type="entry name" value="POZ domain"/>
    <property type="match status" value="1"/>
</dbReference>
<dbReference type="PANTHER" id="PTHR22744:SF17">
    <property type="entry name" value="BTB DOMAIN-CONTAINING PROTEIN"/>
    <property type="match status" value="1"/>
</dbReference>
<dbReference type="InterPro" id="IPR000210">
    <property type="entry name" value="BTB/POZ_dom"/>
</dbReference>
<feature type="domain" description="BTB" evidence="1">
    <location>
        <begin position="13"/>
        <end position="94"/>
    </location>
</feature>
<evidence type="ECO:0000313" key="3">
    <source>
        <dbReference type="WBParaSite" id="jg5437"/>
    </source>
</evidence>
<organism evidence="2 3">
    <name type="scientific">Ditylenchus dipsaci</name>
    <dbReference type="NCBI Taxonomy" id="166011"/>
    <lineage>
        <taxon>Eukaryota</taxon>
        <taxon>Metazoa</taxon>
        <taxon>Ecdysozoa</taxon>
        <taxon>Nematoda</taxon>
        <taxon>Chromadorea</taxon>
        <taxon>Rhabditida</taxon>
        <taxon>Tylenchina</taxon>
        <taxon>Tylenchomorpha</taxon>
        <taxon>Sphaerularioidea</taxon>
        <taxon>Anguinidae</taxon>
        <taxon>Anguininae</taxon>
        <taxon>Ditylenchus</taxon>
    </lineage>
</organism>
<dbReference type="AlphaFoldDB" id="A0A915EHL5"/>
<dbReference type="InterPro" id="IPR011333">
    <property type="entry name" value="SKP1/BTB/POZ_sf"/>
</dbReference>
<protein>
    <submittedName>
        <fullName evidence="3">BTB domain-containing protein</fullName>
    </submittedName>
</protein>
<proteinExistence type="predicted"/>
<evidence type="ECO:0000313" key="2">
    <source>
        <dbReference type="Proteomes" id="UP000887574"/>
    </source>
</evidence>
<accession>A0A915EHL5</accession>
<dbReference type="Gene3D" id="3.30.710.10">
    <property type="entry name" value="Potassium Channel Kv1.1, Chain A"/>
    <property type="match status" value="1"/>
</dbReference>
<dbReference type="WBParaSite" id="jg5437">
    <property type="protein sequence ID" value="jg5437"/>
    <property type="gene ID" value="jg5437"/>
</dbReference>
<dbReference type="Proteomes" id="UP000887574">
    <property type="component" value="Unplaced"/>
</dbReference>
<keyword evidence="2" id="KW-1185">Reference proteome</keyword>
<reference evidence="3" key="1">
    <citation type="submission" date="2022-11" db="UniProtKB">
        <authorList>
            <consortium name="WormBaseParasite"/>
        </authorList>
    </citation>
    <scope>IDENTIFICATION</scope>
</reference>
<evidence type="ECO:0000259" key="1">
    <source>
        <dbReference type="Pfam" id="PF00651"/>
    </source>
</evidence>
<dbReference type="Pfam" id="PF00651">
    <property type="entry name" value="BTB"/>
    <property type="match status" value="1"/>
</dbReference>
<name>A0A915EHL5_9BILA</name>
<dbReference type="PANTHER" id="PTHR22744">
    <property type="entry name" value="HELIX LOOP HELIX PROTEIN 21-RELATED"/>
    <property type="match status" value="1"/>
</dbReference>
<sequence length="154" mass="18144">MILIYFLSFFRPSQLFQTLFFGDFCERNQDEIELKDVCAAEFLNLLKNIYPSVDIKAGNEDMIRNNLECLLRLADCYQVEIVTKRCEMYLKKSSASEVALEDKLLYAQDYRLSELLDQCIKAFKTMDDVKKLRQTSQYSRLTKETLLLIYENVT</sequence>